<evidence type="ECO:0000256" key="1">
    <source>
        <dbReference type="SAM" id="MobiDB-lite"/>
    </source>
</evidence>
<protein>
    <submittedName>
        <fullName evidence="2">Uncharacterized protein</fullName>
    </submittedName>
</protein>
<feature type="non-terminal residue" evidence="2">
    <location>
        <position position="1"/>
    </location>
</feature>
<evidence type="ECO:0000313" key="3">
    <source>
        <dbReference type="Proteomes" id="UP000308197"/>
    </source>
</evidence>
<gene>
    <name evidence="2" type="ORF">K466DRAFT_571375</name>
</gene>
<dbReference type="EMBL" id="ML213416">
    <property type="protein sequence ID" value="TFK77606.1"/>
    <property type="molecule type" value="Genomic_DNA"/>
</dbReference>
<feature type="non-terminal residue" evidence="2">
    <location>
        <position position="241"/>
    </location>
</feature>
<dbReference type="AlphaFoldDB" id="A0A5C3NJC1"/>
<feature type="region of interest" description="Disordered" evidence="1">
    <location>
        <begin position="1"/>
        <end position="25"/>
    </location>
</feature>
<proteinExistence type="predicted"/>
<dbReference type="Proteomes" id="UP000308197">
    <property type="component" value="Unassembled WGS sequence"/>
</dbReference>
<organism evidence="2 3">
    <name type="scientific">Polyporus arcularius HHB13444</name>
    <dbReference type="NCBI Taxonomy" id="1314778"/>
    <lineage>
        <taxon>Eukaryota</taxon>
        <taxon>Fungi</taxon>
        <taxon>Dikarya</taxon>
        <taxon>Basidiomycota</taxon>
        <taxon>Agaricomycotina</taxon>
        <taxon>Agaricomycetes</taxon>
        <taxon>Polyporales</taxon>
        <taxon>Polyporaceae</taxon>
        <taxon>Polyporus</taxon>
    </lineage>
</organism>
<accession>A0A5C3NJC1</accession>
<sequence>TIAKALQKGKMGSKVTPPDSSDKFFNPVEEEVDQEELERQTRLFTHNSDSAALDTDDDVEDLGSIIRGIKIKPEDGERTPARSKSKSVRYDMDDSTSAVPEPSQSPEELRQINDNYLDNLLEMNVHAKGKDTSGVLDYDNLDPVLLPTYSSLPRLRPCRADFGAYTIMVIRPHEGIFSEDQYDICRRSLLRVMLYSGGRANPEDDPFVINPARYDPADAMVHAFIPDRPKVLTLCAKSTGD</sequence>
<feature type="region of interest" description="Disordered" evidence="1">
    <location>
        <begin position="72"/>
        <end position="108"/>
    </location>
</feature>
<name>A0A5C3NJC1_9APHY</name>
<keyword evidence="3" id="KW-1185">Reference proteome</keyword>
<reference evidence="2 3" key="1">
    <citation type="journal article" date="2019" name="Nat. Ecol. Evol.">
        <title>Megaphylogeny resolves global patterns of mushroom evolution.</title>
        <authorList>
            <person name="Varga T."/>
            <person name="Krizsan K."/>
            <person name="Foldi C."/>
            <person name="Dima B."/>
            <person name="Sanchez-Garcia M."/>
            <person name="Sanchez-Ramirez S."/>
            <person name="Szollosi G.J."/>
            <person name="Szarkandi J.G."/>
            <person name="Papp V."/>
            <person name="Albert L."/>
            <person name="Andreopoulos W."/>
            <person name="Angelini C."/>
            <person name="Antonin V."/>
            <person name="Barry K.W."/>
            <person name="Bougher N.L."/>
            <person name="Buchanan P."/>
            <person name="Buyck B."/>
            <person name="Bense V."/>
            <person name="Catcheside P."/>
            <person name="Chovatia M."/>
            <person name="Cooper J."/>
            <person name="Damon W."/>
            <person name="Desjardin D."/>
            <person name="Finy P."/>
            <person name="Geml J."/>
            <person name="Haridas S."/>
            <person name="Hughes K."/>
            <person name="Justo A."/>
            <person name="Karasinski D."/>
            <person name="Kautmanova I."/>
            <person name="Kiss B."/>
            <person name="Kocsube S."/>
            <person name="Kotiranta H."/>
            <person name="LaButti K.M."/>
            <person name="Lechner B.E."/>
            <person name="Liimatainen K."/>
            <person name="Lipzen A."/>
            <person name="Lukacs Z."/>
            <person name="Mihaltcheva S."/>
            <person name="Morgado L.N."/>
            <person name="Niskanen T."/>
            <person name="Noordeloos M.E."/>
            <person name="Ohm R.A."/>
            <person name="Ortiz-Santana B."/>
            <person name="Ovrebo C."/>
            <person name="Racz N."/>
            <person name="Riley R."/>
            <person name="Savchenko A."/>
            <person name="Shiryaev A."/>
            <person name="Soop K."/>
            <person name="Spirin V."/>
            <person name="Szebenyi C."/>
            <person name="Tomsovsky M."/>
            <person name="Tulloss R.E."/>
            <person name="Uehling J."/>
            <person name="Grigoriev I.V."/>
            <person name="Vagvolgyi C."/>
            <person name="Papp T."/>
            <person name="Martin F.M."/>
            <person name="Miettinen O."/>
            <person name="Hibbett D.S."/>
            <person name="Nagy L.G."/>
        </authorList>
    </citation>
    <scope>NUCLEOTIDE SEQUENCE [LARGE SCALE GENOMIC DNA]</scope>
    <source>
        <strain evidence="2 3">HHB13444</strain>
    </source>
</reference>
<feature type="compositionally biased region" description="Polar residues" evidence="1">
    <location>
        <begin position="95"/>
        <end position="108"/>
    </location>
</feature>
<dbReference type="InParanoid" id="A0A5C3NJC1"/>
<evidence type="ECO:0000313" key="2">
    <source>
        <dbReference type="EMBL" id="TFK77606.1"/>
    </source>
</evidence>